<dbReference type="Proteomes" id="UP000326380">
    <property type="component" value="Unassembled WGS sequence"/>
</dbReference>
<dbReference type="PANTHER" id="PTHR42898:SF6">
    <property type="entry name" value="NADP-DEPENDENT MANNITOL DEHYDROGENASE"/>
    <property type="match status" value="1"/>
</dbReference>
<dbReference type="GO" id="GO:0016491">
    <property type="term" value="F:oxidoreductase activity"/>
    <property type="evidence" value="ECO:0007669"/>
    <property type="project" value="UniProtKB-KW"/>
</dbReference>
<dbReference type="InterPro" id="IPR020904">
    <property type="entry name" value="Sc_DH/Rdtase_CS"/>
</dbReference>
<dbReference type="PANTHER" id="PTHR42898">
    <property type="entry name" value="TROPINONE REDUCTASE"/>
    <property type="match status" value="1"/>
</dbReference>
<keyword evidence="2" id="KW-0560">Oxidoreductase</keyword>
<comment type="similarity">
    <text evidence="1">Belongs to the short-chain dehydrogenases/reductases (SDR) family.</text>
</comment>
<comment type="caution">
    <text evidence="4">The sequence shown here is derived from an EMBL/GenBank/DDBJ whole genome shotgun (WGS) entry which is preliminary data.</text>
</comment>
<proteinExistence type="inferred from homology"/>
<evidence type="ECO:0000259" key="3">
    <source>
        <dbReference type="SMART" id="SM00822"/>
    </source>
</evidence>
<dbReference type="FunFam" id="3.40.50.720:FF:000084">
    <property type="entry name" value="Short-chain dehydrogenase reductase"/>
    <property type="match status" value="1"/>
</dbReference>
<protein>
    <submittedName>
        <fullName evidence="4">SDR family oxidoreductase</fullName>
    </submittedName>
</protein>
<evidence type="ECO:0000313" key="5">
    <source>
        <dbReference type="Proteomes" id="UP000326380"/>
    </source>
</evidence>
<evidence type="ECO:0000313" key="4">
    <source>
        <dbReference type="EMBL" id="KAA9333161.1"/>
    </source>
</evidence>
<dbReference type="RefSeq" id="WP_151078582.1">
    <property type="nucleotide sequence ID" value="NZ_CP047647.1"/>
</dbReference>
<dbReference type="InterPro" id="IPR002347">
    <property type="entry name" value="SDR_fam"/>
</dbReference>
<dbReference type="PRINTS" id="PR00081">
    <property type="entry name" value="GDHRDH"/>
</dbReference>
<dbReference type="EMBL" id="VTWU01000003">
    <property type="protein sequence ID" value="KAA9333161.1"/>
    <property type="molecule type" value="Genomic_DNA"/>
</dbReference>
<evidence type="ECO:0000256" key="1">
    <source>
        <dbReference type="ARBA" id="ARBA00006484"/>
    </source>
</evidence>
<dbReference type="PROSITE" id="PS00061">
    <property type="entry name" value="ADH_SHORT"/>
    <property type="match status" value="1"/>
</dbReference>
<dbReference type="Pfam" id="PF13561">
    <property type="entry name" value="adh_short_C2"/>
    <property type="match status" value="1"/>
</dbReference>
<evidence type="ECO:0000256" key="2">
    <source>
        <dbReference type="ARBA" id="ARBA00023002"/>
    </source>
</evidence>
<feature type="domain" description="Ketoreductase" evidence="3">
    <location>
        <begin position="16"/>
        <end position="190"/>
    </location>
</feature>
<dbReference type="SUPFAM" id="SSF51735">
    <property type="entry name" value="NAD(P)-binding Rossmann-fold domains"/>
    <property type="match status" value="1"/>
</dbReference>
<dbReference type="Gene3D" id="3.40.50.720">
    <property type="entry name" value="NAD(P)-binding Rossmann-like Domain"/>
    <property type="match status" value="1"/>
</dbReference>
<sequence length="261" mass="27747">MLPPSDFTARWSLRGRVFLVTGASAGIGAAVAEELLRFGATVLAVARRPEPLYEAVAAWQQQGLDAHALPGDVSQLESRAALLAEVQQRWNRLDGLVNNVGTNIRKATTAYSDAEYRHIMATNLESTFGLCQLAHPLLKASGAGIIVNISSVAGLTHLRTGAIYGMTKAALVQLTRNLAVEWAADGIRVNCVAPWYIRTPLAAGVLSNEAYLQQVLDRTPEGRIGEPHEVAAAVAFLCLPAASYVTGQTLAVDGGFVVNGF</sequence>
<dbReference type="SMART" id="SM00822">
    <property type="entry name" value="PKS_KR"/>
    <property type="match status" value="1"/>
</dbReference>
<name>A0A7L4ZYZ0_9BACT</name>
<dbReference type="PRINTS" id="PR00080">
    <property type="entry name" value="SDRFAMILY"/>
</dbReference>
<reference evidence="4 5" key="1">
    <citation type="submission" date="2019-09" db="EMBL/GenBank/DDBJ databases">
        <title>Genome sequence of Hymenobacter sp. M3.</title>
        <authorList>
            <person name="Srinivasan S."/>
        </authorList>
    </citation>
    <scope>NUCLEOTIDE SEQUENCE [LARGE SCALE GENOMIC DNA]</scope>
    <source>
        <strain evidence="4 5">M3</strain>
    </source>
</reference>
<dbReference type="NCBIfam" id="NF006693">
    <property type="entry name" value="PRK09242.1"/>
    <property type="match status" value="1"/>
</dbReference>
<dbReference type="InterPro" id="IPR057326">
    <property type="entry name" value="KR_dom"/>
</dbReference>
<gene>
    <name evidence="4" type="ORF">F0P96_09280</name>
</gene>
<dbReference type="InterPro" id="IPR036291">
    <property type="entry name" value="NAD(P)-bd_dom_sf"/>
</dbReference>
<dbReference type="InterPro" id="IPR045000">
    <property type="entry name" value="TR"/>
</dbReference>
<keyword evidence="5" id="KW-1185">Reference proteome</keyword>
<dbReference type="AlphaFoldDB" id="A0A7L4ZYZ0"/>
<accession>A0A7L4ZYZ0</accession>
<organism evidence="4 5">
    <name type="scientific">Hymenobacter busanensis</name>
    <dbReference type="NCBI Taxonomy" id="2607656"/>
    <lineage>
        <taxon>Bacteria</taxon>
        <taxon>Pseudomonadati</taxon>
        <taxon>Bacteroidota</taxon>
        <taxon>Cytophagia</taxon>
        <taxon>Cytophagales</taxon>
        <taxon>Hymenobacteraceae</taxon>
        <taxon>Hymenobacter</taxon>
    </lineage>
</organism>
<dbReference type="NCBIfam" id="NF005559">
    <property type="entry name" value="PRK07231.1"/>
    <property type="match status" value="1"/>
</dbReference>